<dbReference type="GO" id="GO:0016787">
    <property type="term" value="F:hydrolase activity"/>
    <property type="evidence" value="ECO:0007669"/>
    <property type="project" value="UniProtKB-KW"/>
</dbReference>
<keyword evidence="4" id="KW-1133">Transmembrane helix</keyword>
<dbReference type="InterPro" id="IPR042002">
    <property type="entry name" value="Sortase_C"/>
</dbReference>
<feature type="active site" description="Proton donor/acceptor" evidence="2">
    <location>
        <position position="207"/>
    </location>
</feature>
<evidence type="ECO:0000256" key="4">
    <source>
        <dbReference type="SAM" id="Phobius"/>
    </source>
</evidence>
<feature type="active site" description="Acyl-thioester intermediate" evidence="2">
    <location>
        <position position="269"/>
    </location>
</feature>
<sequence>MPPRHLVALIDPRNRRTVRLHLRRSAKRPASTDTADAADEAAKPTKRRRLRRPWRWPWSTFIAVVLVLLGVTSMLYPTAASWVDQYNQSHLIAGYEHEVDTADPSAAEQLAMAHRYNESLTFGAELKANERLPYGYGTSSDAQLTYDNLLKTTPSGMMARLIIPSIDVDLPVYHGTSDATLLKGLGHLEGTSLPVGGKSTHAVITGHRGLAEATMFTNLNKVKVGDTIRIEIFGEALTYQVRSSVVVEPDEREKLKIVPGKDLLTLVTCTPLGINTHRILVTAERIPNPEPDPGVGRASEVPRFPWWIVVYAGALILGVVVVWRSGYTAAKTHQRKLEAAKTSAEKDDEPEKAADTVAAADTDGVDAMTTAPEPATDEQGHDGGGALAQPWEFDPWDGAPDTDSRRE</sequence>
<dbReference type="NCBIfam" id="NF033745">
    <property type="entry name" value="class_C_sortase"/>
    <property type="match status" value="1"/>
</dbReference>
<dbReference type="CDD" id="cd05827">
    <property type="entry name" value="Sortase_C"/>
    <property type="match status" value="1"/>
</dbReference>
<dbReference type="Pfam" id="PF04203">
    <property type="entry name" value="Sortase"/>
    <property type="match status" value="1"/>
</dbReference>
<evidence type="ECO:0000313" key="5">
    <source>
        <dbReference type="EMBL" id="MBD3689411.1"/>
    </source>
</evidence>
<name>A0A8I0GCD0_9ACTO</name>
<evidence type="ECO:0000256" key="3">
    <source>
        <dbReference type="SAM" id="MobiDB-lite"/>
    </source>
</evidence>
<reference evidence="5 6" key="1">
    <citation type="submission" date="2020-08" db="EMBL/GenBank/DDBJ databases">
        <title>Winkia gen. nov., sp. nov., isolated from faeces of the Anser albifrons in China.</title>
        <authorList>
            <person name="Liu Q."/>
        </authorList>
    </citation>
    <scope>NUCLEOTIDE SEQUENCE [LARGE SCALE GENOMIC DNA]</scope>
    <source>
        <strain evidence="5 6">C62</strain>
    </source>
</reference>
<keyword evidence="1" id="KW-0378">Hydrolase</keyword>
<feature type="transmembrane region" description="Helical" evidence="4">
    <location>
        <begin position="56"/>
        <end position="76"/>
    </location>
</feature>
<dbReference type="AlphaFoldDB" id="A0A8I0GCD0"/>
<dbReference type="InterPro" id="IPR023365">
    <property type="entry name" value="Sortase_dom-sf"/>
</dbReference>
<dbReference type="NCBIfam" id="TIGR01076">
    <property type="entry name" value="sortase_fam"/>
    <property type="match status" value="1"/>
</dbReference>
<keyword evidence="6" id="KW-1185">Reference proteome</keyword>
<comment type="caution">
    <text evidence="5">The sequence shown here is derived from an EMBL/GenBank/DDBJ whole genome shotgun (WGS) entry which is preliminary data.</text>
</comment>
<feature type="transmembrane region" description="Helical" evidence="4">
    <location>
        <begin position="304"/>
        <end position="323"/>
    </location>
</feature>
<dbReference type="Proteomes" id="UP000627538">
    <property type="component" value="Unassembled WGS sequence"/>
</dbReference>
<accession>A0A8I0GCD0</accession>
<dbReference type="InterPro" id="IPR005754">
    <property type="entry name" value="Sortase"/>
</dbReference>
<evidence type="ECO:0000256" key="2">
    <source>
        <dbReference type="PIRSR" id="PIRSR605754-1"/>
    </source>
</evidence>
<evidence type="ECO:0000313" key="6">
    <source>
        <dbReference type="Proteomes" id="UP000627538"/>
    </source>
</evidence>
<keyword evidence="4" id="KW-0812">Transmembrane</keyword>
<dbReference type="EMBL" id="JACRUO010000001">
    <property type="protein sequence ID" value="MBD3689411.1"/>
    <property type="molecule type" value="Genomic_DNA"/>
</dbReference>
<feature type="region of interest" description="Disordered" evidence="3">
    <location>
        <begin position="334"/>
        <end position="407"/>
    </location>
</feature>
<proteinExistence type="predicted"/>
<dbReference type="SUPFAM" id="SSF63817">
    <property type="entry name" value="Sortase"/>
    <property type="match status" value="1"/>
</dbReference>
<feature type="compositionally biased region" description="Basic and acidic residues" evidence="3">
    <location>
        <begin position="335"/>
        <end position="354"/>
    </location>
</feature>
<protein>
    <submittedName>
        <fullName evidence="5">Class C sortase</fullName>
    </submittedName>
</protein>
<keyword evidence="4" id="KW-0472">Membrane</keyword>
<feature type="region of interest" description="Disordered" evidence="3">
    <location>
        <begin position="22"/>
        <end position="46"/>
    </location>
</feature>
<dbReference type="Gene3D" id="2.40.260.10">
    <property type="entry name" value="Sortase"/>
    <property type="match status" value="1"/>
</dbReference>
<gene>
    <name evidence="5" type="ORF">H8R10_04095</name>
</gene>
<feature type="compositionally biased region" description="Low complexity" evidence="3">
    <location>
        <begin position="355"/>
        <end position="371"/>
    </location>
</feature>
<organism evidence="5 6">
    <name type="scientific">Nanchangia anserum</name>
    <dbReference type="NCBI Taxonomy" id="2692125"/>
    <lineage>
        <taxon>Bacteria</taxon>
        <taxon>Bacillati</taxon>
        <taxon>Actinomycetota</taxon>
        <taxon>Actinomycetes</taxon>
        <taxon>Actinomycetales</taxon>
        <taxon>Actinomycetaceae</taxon>
        <taxon>Nanchangia</taxon>
    </lineage>
</organism>
<evidence type="ECO:0000256" key="1">
    <source>
        <dbReference type="ARBA" id="ARBA00022801"/>
    </source>
</evidence>